<organism evidence="1 2">
    <name type="scientific">Candidatus Merdicola faecigallinarum</name>
    <dbReference type="NCBI Taxonomy" id="2840862"/>
    <lineage>
        <taxon>Bacteria</taxon>
        <taxon>Bacillati</taxon>
        <taxon>Bacillota</taxon>
        <taxon>Clostridia</taxon>
        <taxon>Candidatus Merdicola</taxon>
    </lineage>
</organism>
<dbReference type="Pfam" id="PF08812">
    <property type="entry name" value="YtxC"/>
    <property type="match status" value="1"/>
</dbReference>
<accession>A0A9D1M0D9</accession>
<evidence type="ECO:0000313" key="1">
    <source>
        <dbReference type="EMBL" id="HIU51312.1"/>
    </source>
</evidence>
<reference evidence="1" key="1">
    <citation type="submission" date="2020-10" db="EMBL/GenBank/DDBJ databases">
        <authorList>
            <person name="Gilroy R."/>
        </authorList>
    </citation>
    <scope>NUCLEOTIDE SEQUENCE</scope>
    <source>
        <strain evidence="1">CHK195-15760</strain>
    </source>
</reference>
<dbReference type="Proteomes" id="UP000824093">
    <property type="component" value="Unassembled WGS sequence"/>
</dbReference>
<dbReference type="InterPro" id="IPR014199">
    <property type="entry name" value="Spore_YtxC"/>
</dbReference>
<evidence type="ECO:0000313" key="2">
    <source>
        <dbReference type="Proteomes" id="UP000824093"/>
    </source>
</evidence>
<sequence>MLNSICIKTNRKKVIAYLLKAFETFPMESVSLSHREFKLYHNIILHYSGDNVEFFHYHVCDILVDTILSCYEKSKLKQYIELNYFYFSEEEKEIILDHCLSYLNTSENIDSLNRKDDIYIALLKYISENKSIVLDGFINFRLSNYMKLLDSTIDLCVNDFIIEREYNEFVHLLQAYISSKEPSLDLVHLIYLEEDSLLIDSKKNIIPIDRNCFGAKYLSDITFSSNDFILNTLLTILPQKIILHLIDEENEFTHTIQSIFENRVTLCKDCSICNTYKLLHHVNPQKI</sequence>
<dbReference type="EMBL" id="DVNH01000015">
    <property type="protein sequence ID" value="HIU51312.1"/>
    <property type="molecule type" value="Genomic_DNA"/>
</dbReference>
<protein>
    <submittedName>
        <fullName evidence="1">Sporulation protein YtxC</fullName>
    </submittedName>
</protein>
<name>A0A9D1M0D9_9FIRM</name>
<comment type="caution">
    <text evidence="1">The sequence shown here is derived from an EMBL/GenBank/DDBJ whole genome shotgun (WGS) entry which is preliminary data.</text>
</comment>
<dbReference type="AlphaFoldDB" id="A0A9D1M0D9"/>
<reference evidence="1" key="2">
    <citation type="journal article" date="2021" name="PeerJ">
        <title>Extensive microbial diversity within the chicken gut microbiome revealed by metagenomics and culture.</title>
        <authorList>
            <person name="Gilroy R."/>
            <person name="Ravi A."/>
            <person name="Getino M."/>
            <person name="Pursley I."/>
            <person name="Horton D.L."/>
            <person name="Alikhan N.F."/>
            <person name="Baker D."/>
            <person name="Gharbi K."/>
            <person name="Hall N."/>
            <person name="Watson M."/>
            <person name="Adriaenssens E.M."/>
            <person name="Foster-Nyarko E."/>
            <person name="Jarju S."/>
            <person name="Secka A."/>
            <person name="Antonio M."/>
            <person name="Oren A."/>
            <person name="Chaudhuri R.R."/>
            <person name="La Ragione R."/>
            <person name="Hildebrand F."/>
            <person name="Pallen M.J."/>
        </authorList>
    </citation>
    <scope>NUCLEOTIDE SEQUENCE</scope>
    <source>
        <strain evidence="1">CHK195-15760</strain>
    </source>
</reference>
<proteinExistence type="predicted"/>
<gene>
    <name evidence="1" type="ORF">IAB70_01605</name>
</gene>